<dbReference type="InterPro" id="IPR006867">
    <property type="entry name" value="DUF632"/>
</dbReference>
<evidence type="ECO:0000313" key="4">
    <source>
        <dbReference type="EMBL" id="KAJ9172619.1"/>
    </source>
</evidence>
<accession>A0ABQ9LX75</accession>
<dbReference type="Pfam" id="PF04782">
    <property type="entry name" value="DUF632"/>
    <property type="match status" value="1"/>
</dbReference>
<sequence length="748" mass="85223">MGCGLSKQDEEDDIVSLCRERKRLIKLTVERRYAFADAQFKYNQSLYAVAMALRLFVARHSSPSSPFLITFPSATSANVDTNETLPDNPNFLQQRPTETTHENNACQPSDSNVSIAPSKLETEVEETQEDNNDHGHREEQESEEEDHESESEEGEGLCEHFYGEDGPPVPSPQREFGWDFFYPFDEMRSEVLNGFGQTSDEDLRAVREKEGIPELEEDGEKVMNEGEASNVENGDVGHKENGIIDVRSGDNAYVLGQGESTGLRVIDEPKNGRELLEALKNIEDHFFRAYDSGLDISRMLEANRVQLQSGLEEIKESSNKLIRSITWNRSASFRSSSCKSLLTSSSISSSMWTEFKTDLFDDYGLEAGSHSTTLERLYAWEKKLYQEVKAGDQTRKIYERKCSHLRHPDATGDDFCSMDKSTTEVKELYSRISVAIRSVESISDRIQKLRDEELQQQLLELLHGLMRNWKIMLESHETQNRVMLEVKFFNCPAYGKFCNDSHRLATLQLEAELDNWSACFAAYVSTQKAYIEALGGWLSKFIAPEVEFYSRGKSSLPPCRINGPPLLVTCHDWLAWLENLPDTAVTFAMKSFAKDIHALWNQQGKEQQQKRNVDAIAKEFERRALAFQRAERRILGSKISEQESLVTVRNRIEYLAEGKKLLDMFRKRLDEEKEKHLTNMHETQQITISGFQTGFSSVFESLAEFSKASVKMYADLVTYSANARTIGKNDSNLSYMDGLGSQVPTRKE</sequence>
<feature type="domain" description="DUF632" evidence="2">
    <location>
        <begin position="275"/>
        <end position="597"/>
    </location>
</feature>
<feature type="domain" description="DUF630" evidence="3">
    <location>
        <begin position="1"/>
        <end position="60"/>
    </location>
</feature>
<feature type="region of interest" description="Disordered" evidence="1">
    <location>
        <begin position="79"/>
        <end position="173"/>
    </location>
</feature>
<dbReference type="Pfam" id="PF04783">
    <property type="entry name" value="DUF630"/>
    <property type="match status" value="1"/>
</dbReference>
<name>A0ABQ9LX75_HEVBR</name>
<comment type="caution">
    <text evidence="4">The sequence shown here is derived from an EMBL/GenBank/DDBJ whole genome shotgun (WGS) entry which is preliminary data.</text>
</comment>
<dbReference type="PANTHER" id="PTHR21450:SF34">
    <property type="entry name" value="DUF632 DOMAIN-CONTAINING PROTEIN"/>
    <property type="match status" value="1"/>
</dbReference>
<evidence type="ECO:0008006" key="6">
    <source>
        <dbReference type="Google" id="ProtNLM"/>
    </source>
</evidence>
<dbReference type="EMBL" id="JARPOI010000009">
    <property type="protein sequence ID" value="KAJ9172619.1"/>
    <property type="molecule type" value="Genomic_DNA"/>
</dbReference>
<evidence type="ECO:0000259" key="3">
    <source>
        <dbReference type="Pfam" id="PF04783"/>
    </source>
</evidence>
<feature type="compositionally biased region" description="Acidic residues" evidence="1">
    <location>
        <begin position="140"/>
        <end position="156"/>
    </location>
</feature>
<proteinExistence type="predicted"/>
<reference evidence="4" key="1">
    <citation type="journal article" date="2023" name="Plant Biotechnol. J.">
        <title>Chromosome-level wild Hevea brasiliensis genome provides new tools for genomic-assisted breeding and valuable loci to elevate rubber yield.</title>
        <authorList>
            <person name="Cheng H."/>
            <person name="Song X."/>
            <person name="Hu Y."/>
            <person name="Wu T."/>
            <person name="Yang Q."/>
            <person name="An Z."/>
            <person name="Feng S."/>
            <person name="Deng Z."/>
            <person name="Wu W."/>
            <person name="Zeng X."/>
            <person name="Tu M."/>
            <person name="Wang X."/>
            <person name="Huang H."/>
        </authorList>
    </citation>
    <scope>NUCLEOTIDE SEQUENCE</scope>
    <source>
        <strain evidence="4">MT/VB/25A 57/8</strain>
    </source>
</reference>
<dbReference type="InterPro" id="IPR006868">
    <property type="entry name" value="DUF630"/>
</dbReference>
<evidence type="ECO:0000313" key="5">
    <source>
        <dbReference type="Proteomes" id="UP001174677"/>
    </source>
</evidence>
<dbReference type="Proteomes" id="UP001174677">
    <property type="component" value="Chromosome 9"/>
</dbReference>
<keyword evidence="5" id="KW-1185">Reference proteome</keyword>
<organism evidence="4 5">
    <name type="scientific">Hevea brasiliensis</name>
    <name type="common">Para rubber tree</name>
    <name type="synonym">Siphonia brasiliensis</name>
    <dbReference type="NCBI Taxonomy" id="3981"/>
    <lineage>
        <taxon>Eukaryota</taxon>
        <taxon>Viridiplantae</taxon>
        <taxon>Streptophyta</taxon>
        <taxon>Embryophyta</taxon>
        <taxon>Tracheophyta</taxon>
        <taxon>Spermatophyta</taxon>
        <taxon>Magnoliopsida</taxon>
        <taxon>eudicotyledons</taxon>
        <taxon>Gunneridae</taxon>
        <taxon>Pentapetalae</taxon>
        <taxon>rosids</taxon>
        <taxon>fabids</taxon>
        <taxon>Malpighiales</taxon>
        <taxon>Euphorbiaceae</taxon>
        <taxon>Crotonoideae</taxon>
        <taxon>Micrandreae</taxon>
        <taxon>Hevea</taxon>
    </lineage>
</organism>
<gene>
    <name evidence="4" type="ORF">P3X46_015835</name>
</gene>
<evidence type="ECO:0000256" key="1">
    <source>
        <dbReference type="SAM" id="MobiDB-lite"/>
    </source>
</evidence>
<evidence type="ECO:0000259" key="2">
    <source>
        <dbReference type="Pfam" id="PF04782"/>
    </source>
</evidence>
<protein>
    <recommendedName>
        <fullName evidence="6">DUF632 domain-containing protein</fullName>
    </recommendedName>
</protein>
<feature type="compositionally biased region" description="Polar residues" evidence="1">
    <location>
        <begin position="79"/>
        <end position="115"/>
    </location>
</feature>
<dbReference type="PANTHER" id="PTHR21450">
    <property type="entry name" value="PROTEIN ALTERED PHOSPHATE STARVATION RESPONSE 1"/>
    <property type="match status" value="1"/>
</dbReference>